<keyword evidence="5 6" id="KW-0472">Membrane</keyword>
<dbReference type="GO" id="GO:0020037">
    <property type="term" value="F:heme binding"/>
    <property type="evidence" value="ECO:0007669"/>
    <property type="project" value="InterPro"/>
</dbReference>
<keyword evidence="4 6" id="KW-1133">Transmembrane helix</keyword>
<feature type="transmembrane region" description="Helical" evidence="6">
    <location>
        <begin position="283"/>
        <end position="302"/>
    </location>
</feature>
<evidence type="ECO:0000256" key="1">
    <source>
        <dbReference type="ARBA" id="ARBA00004141"/>
    </source>
</evidence>
<accession>A0A1J7BJY3</accession>
<feature type="transmembrane region" description="Helical" evidence="6">
    <location>
        <begin position="317"/>
        <end position="332"/>
    </location>
</feature>
<dbReference type="GO" id="GO:0017004">
    <property type="term" value="P:cytochrome complex assembly"/>
    <property type="evidence" value="ECO:0007669"/>
    <property type="project" value="UniProtKB-KW"/>
</dbReference>
<dbReference type="PANTHER" id="PTHR30071">
    <property type="entry name" value="HEME EXPORTER PROTEIN C"/>
    <property type="match status" value="1"/>
</dbReference>
<dbReference type="InterPro" id="IPR017562">
    <property type="entry name" value="Cyt_c_biogenesis_CcsA"/>
</dbReference>
<proteinExistence type="predicted"/>
<dbReference type="InterPro" id="IPR045062">
    <property type="entry name" value="Cyt_c_biogenesis_CcsA/CcmC"/>
</dbReference>
<comment type="subcellular location">
    <subcellularLocation>
        <location evidence="1">Membrane</location>
        <topology evidence="1">Multi-pass membrane protein</topology>
    </subcellularLocation>
</comment>
<evidence type="ECO:0000313" key="9">
    <source>
        <dbReference type="Proteomes" id="UP000243342"/>
    </source>
</evidence>
<evidence type="ECO:0000256" key="5">
    <source>
        <dbReference type="ARBA" id="ARBA00023136"/>
    </source>
</evidence>
<evidence type="ECO:0000256" key="3">
    <source>
        <dbReference type="ARBA" id="ARBA00022748"/>
    </source>
</evidence>
<dbReference type="PANTHER" id="PTHR30071:SF1">
    <property type="entry name" value="CYTOCHROME B_B6 PROTEIN-RELATED"/>
    <property type="match status" value="1"/>
</dbReference>
<feature type="transmembrane region" description="Helical" evidence="6">
    <location>
        <begin position="344"/>
        <end position="365"/>
    </location>
</feature>
<dbReference type="Pfam" id="PF01578">
    <property type="entry name" value="Cytochrom_C_asm"/>
    <property type="match status" value="1"/>
</dbReference>
<dbReference type="OrthoDB" id="9814290at2"/>
<dbReference type="AlphaFoldDB" id="A0A1J7BJY3"/>
<feature type="transmembrane region" description="Helical" evidence="6">
    <location>
        <begin position="128"/>
        <end position="149"/>
    </location>
</feature>
<reference evidence="8 9" key="1">
    <citation type="submission" date="2016-10" db="EMBL/GenBank/DDBJ databases">
        <title>Genome sequence of Streptomyces gilvigriseus MUSC 26.</title>
        <authorList>
            <person name="Lee L.-H."/>
            <person name="Ser H.-L."/>
        </authorList>
    </citation>
    <scope>NUCLEOTIDE SEQUENCE [LARGE SCALE GENOMIC DNA]</scope>
    <source>
        <strain evidence="8 9">MUSC 26</strain>
    </source>
</reference>
<dbReference type="Proteomes" id="UP000243342">
    <property type="component" value="Unassembled WGS sequence"/>
</dbReference>
<sequence length="374" mass="40346">MPDVVRNIQQRDGAVANETLAQLSNWLIYSAIAVYLLAFFAYCAEWVWGGRSRVAVQSAALVGAANESAEEKVLVGAGVGGSGRAGKGAAAGGGVDDAKLEALLAEESDDDGDVSGGNERADMFGRMAVSLTVLAFVLHLASVVARGMSVHRAPWGNMYEFSLAVTLVAAGVYLGFALRGKGRWLGIFMMLAVLTTLGVAVTELYTASAQLVPALHSYWLIIHVSAAIVSFGALHVGFISAVLYLFKDSREKRVAAGREGGRLGAMLDRLPSAASLDKTAYRVNAVIFPLWTFAIICGAIWAENAWGHYWQWDPKETWAFITWVAYAAYLHARSTAGWKGRRAAYISLVAFACFIFNYYLVNIFFNSMHSYAGV</sequence>
<evidence type="ECO:0000256" key="2">
    <source>
        <dbReference type="ARBA" id="ARBA00022692"/>
    </source>
</evidence>
<feature type="transmembrane region" description="Helical" evidence="6">
    <location>
        <begin position="185"/>
        <end position="206"/>
    </location>
</feature>
<dbReference type="EMBL" id="MLCF01000010">
    <property type="protein sequence ID" value="OIV38901.1"/>
    <property type="molecule type" value="Genomic_DNA"/>
</dbReference>
<comment type="caution">
    <text evidence="8">The sequence shown here is derived from an EMBL/GenBank/DDBJ whole genome shotgun (WGS) entry which is preliminary data.</text>
</comment>
<evidence type="ECO:0000259" key="7">
    <source>
        <dbReference type="Pfam" id="PF01578"/>
    </source>
</evidence>
<organism evidence="8 9">
    <name type="scientific">Mangrovactinospora gilvigrisea</name>
    <dbReference type="NCBI Taxonomy" id="1428644"/>
    <lineage>
        <taxon>Bacteria</taxon>
        <taxon>Bacillati</taxon>
        <taxon>Actinomycetota</taxon>
        <taxon>Actinomycetes</taxon>
        <taxon>Kitasatosporales</taxon>
        <taxon>Streptomycetaceae</taxon>
        <taxon>Mangrovactinospora</taxon>
    </lineage>
</organism>
<dbReference type="InterPro" id="IPR002541">
    <property type="entry name" value="Cyt_c_assembly"/>
</dbReference>
<dbReference type="NCBIfam" id="TIGR03144">
    <property type="entry name" value="cytochr_II_ccsB"/>
    <property type="match status" value="1"/>
</dbReference>
<dbReference type="STRING" id="1428644.BIV57_03265"/>
<evidence type="ECO:0000256" key="6">
    <source>
        <dbReference type="SAM" id="Phobius"/>
    </source>
</evidence>
<feature type="transmembrane region" description="Helical" evidence="6">
    <location>
        <begin position="218"/>
        <end position="246"/>
    </location>
</feature>
<feature type="domain" description="Cytochrome c assembly protein" evidence="7">
    <location>
        <begin position="155"/>
        <end position="369"/>
    </location>
</feature>
<dbReference type="GO" id="GO:0005886">
    <property type="term" value="C:plasma membrane"/>
    <property type="evidence" value="ECO:0007669"/>
    <property type="project" value="TreeGrafter"/>
</dbReference>
<gene>
    <name evidence="8" type="ORF">BIV57_03265</name>
</gene>
<keyword evidence="9" id="KW-1185">Reference proteome</keyword>
<keyword evidence="3" id="KW-0201">Cytochrome c-type biogenesis</keyword>
<name>A0A1J7BJY3_9ACTN</name>
<evidence type="ECO:0000313" key="8">
    <source>
        <dbReference type="EMBL" id="OIV38901.1"/>
    </source>
</evidence>
<feature type="transmembrane region" description="Helical" evidence="6">
    <location>
        <begin position="26"/>
        <end position="48"/>
    </location>
</feature>
<protein>
    <submittedName>
        <fullName evidence="8">C-type cytochrome biogenesis protein CcsB</fullName>
    </submittedName>
</protein>
<keyword evidence="2 6" id="KW-0812">Transmembrane</keyword>
<feature type="transmembrane region" description="Helical" evidence="6">
    <location>
        <begin position="161"/>
        <end position="178"/>
    </location>
</feature>
<dbReference type="RefSeq" id="WP_071655111.1">
    <property type="nucleotide sequence ID" value="NZ_MLCF01000010.1"/>
</dbReference>
<evidence type="ECO:0000256" key="4">
    <source>
        <dbReference type="ARBA" id="ARBA00022989"/>
    </source>
</evidence>